<sequence>MVRLVSLCCLFLVVMSGITNQVWAVKFYEKNDNSLLDNRFRIDPKAEKVTFVIKRMPGAAATILVQPDGSKLYSSRHGDNVKWHEGIEFDMITIVNPMPGPWQAIGKLSPDNAIRIVSDLQLHMDKLPSTLYSHEQVKLTTALLNNSGTPVNEDYIQDLIITMTLTSLNDEADDNFAYGHKIRFQFLDDGKGYDEYPRDGMLTAHPSINAPAGKYRVEVSTRNEVFTRAFRQDLLVYPRPIELTTTESFDQPGPMLHYKIDLDEILPETVVVKGTYEGVLDQPLEFVGHGKAGEELLTITLPRPEEPGKYTVSTTAYATTRTGRELVLVLDEGVFRVVPEPTTPEPTPEPVLVEVEPEPEPEPEKSALPFYLMIAGGFLLLLAAGIVFVIWWKRRSIKRIAQKLAEEGAATPVPNQVKDGVEELNLEEESKK</sequence>
<gene>
    <name evidence="4" type="ORF">K6Y31_18525</name>
</gene>
<evidence type="ECO:0000256" key="3">
    <source>
        <dbReference type="SAM" id="SignalP"/>
    </source>
</evidence>
<keyword evidence="2" id="KW-1133">Transmembrane helix</keyword>
<dbReference type="NCBIfam" id="TIGR03503">
    <property type="entry name" value="TIGR03503 family protein"/>
    <property type="match status" value="1"/>
</dbReference>
<feature type="region of interest" description="Disordered" evidence="1">
    <location>
        <begin position="408"/>
        <end position="432"/>
    </location>
</feature>
<keyword evidence="2" id="KW-0472">Membrane</keyword>
<feature type="transmembrane region" description="Helical" evidence="2">
    <location>
        <begin position="370"/>
        <end position="392"/>
    </location>
</feature>
<feature type="chain" id="PRO_5045090630" evidence="3">
    <location>
        <begin position="25"/>
        <end position="432"/>
    </location>
</feature>
<evidence type="ECO:0000313" key="5">
    <source>
        <dbReference type="Proteomes" id="UP001201273"/>
    </source>
</evidence>
<dbReference type="InterPro" id="IPR020010">
    <property type="entry name" value="CHP03503"/>
</dbReference>
<evidence type="ECO:0000256" key="1">
    <source>
        <dbReference type="SAM" id="MobiDB-lite"/>
    </source>
</evidence>
<protein>
    <submittedName>
        <fullName evidence="4">TIGR03503 family protein</fullName>
    </submittedName>
</protein>
<comment type="caution">
    <text evidence="4">The sequence shown here is derived from an EMBL/GenBank/DDBJ whole genome shotgun (WGS) entry which is preliminary data.</text>
</comment>
<name>A0ABS8WEN2_9GAMM</name>
<organism evidence="4 5">
    <name type="scientific">Motilimonas cestriensis</name>
    <dbReference type="NCBI Taxonomy" id="2742685"/>
    <lineage>
        <taxon>Bacteria</taxon>
        <taxon>Pseudomonadati</taxon>
        <taxon>Pseudomonadota</taxon>
        <taxon>Gammaproteobacteria</taxon>
        <taxon>Alteromonadales</taxon>
        <taxon>Alteromonadales genera incertae sedis</taxon>
        <taxon>Motilimonas</taxon>
    </lineage>
</organism>
<dbReference type="Proteomes" id="UP001201273">
    <property type="component" value="Unassembled WGS sequence"/>
</dbReference>
<proteinExistence type="predicted"/>
<keyword evidence="3" id="KW-0732">Signal</keyword>
<feature type="signal peptide" evidence="3">
    <location>
        <begin position="1"/>
        <end position="24"/>
    </location>
</feature>
<keyword evidence="2" id="KW-0812">Transmembrane</keyword>
<accession>A0ABS8WEN2</accession>
<dbReference type="EMBL" id="JAIMJA010000024">
    <property type="protein sequence ID" value="MCE2596777.1"/>
    <property type="molecule type" value="Genomic_DNA"/>
</dbReference>
<evidence type="ECO:0000256" key="2">
    <source>
        <dbReference type="SAM" id="Phobius"/>
    </source>
</evidence>
<evidence type="ECO:0000313" key="4">
    <source>
        <dbReference type="EMBL" id="MCE2596777.1"/>
    </source>
</evidence>
<keyword evidence="5" id="KW-1185">Reference proteome</keyword>
<feature type="compositionally biased region" description="Acidic residues" evidence="1">
    <location>
        <begin position="422"/>
        <end position="432"/>
    </location>
</feature>
<dbReference type="RefSeq" id="WP_233054471.1">
    <property type="nucleotide sequence ID" value="NZ_JAIMJA010000024.1"/>
</dbReference>
<reference evidence="4 5" key="1">
    <citation type="journal article" date="2022" name="Environ. Microbiol. Rep.">
        <title>Eco-phylogenetic analyses reveal divergent evolution of vitamin B12 metabolism in the marine bacterial family 'Psychromonadaceae'.</title>
        <authorList>
            <person name="Jin X."/>
            <person name="Yang Y."/>
            <person name="Cao H."/>
            <person name="Gao B."/>
            <person name="Zhao Z."/>
        </authorList>
    </citation>
    <scope>NUCLEOTIDE SEQUENCE [LARGE SCALE GENOMIC DNA]</scope>
    <source>
        <strain evidence="4 5">MKS20</strain>
    </source>
</reference>